<feature type="domain" description="ExoI C-terminal" evidence="2">
    <location>
        <begin position="358"/>
        <end position="481"/>
    </location>
</feature>
<dbReference type="GO" id="GO:0008310">
    <property type="term" value="F:single-stranded DNA 3'-5' DNA exonuclease activity"/>
    <property type="evidence" value="ECO:0007669"/>
    <property type="project" value="UniProtKB-EC"/>
</dbReference>
<dbReference type="GO" id="GO:0006281">
    <property type="term" value="P:DNA repair"/>
    <property type="evidence" value="ECO:0007669"/>
    <property type="project" value="UniProtKB-KW"/>
</dbReference>
<dbReference type="InterPro" id="IPR034747">
    <property type="entry name" value="EXOI_SH3"/>
</dbReference>
<feature type="domain" description="ExoI SH3-like" evidence="1">
    <location>
        <begin position="213"/>
        <end position="357"/>
    </location>
</feature>
<dbReference type="InterPro" id="IPR038649">
    <property type="entry name" value="EXOI_SH3_sf"/>
</dbReference>
<dbReference type="PROSITE" id="PS51784">
    <property type="entry name" value="EXOI_SH3"/>
    <property type="match status" value="1"/>
</dbReference>
<dbReference type="InterPro" id="IPR058561">
    <property type="entry name" value="Exonuc_1_C"/>
</dbReference>
<dbReference type="AlphaFoldDB" id="A0A381RMZ4"/>
<dbReference type="GO" id="GO:0003677">
    <property type="term" value="F:DNA binding"/>
    <property type="evidence" value="ECO:0007669"/>
    <property type="project" value="UniProtKB-KW"/>
</dbReference>
<evidence type="ECO:0000313" key="3">
    <source>
        <dbReference type="EMBL" id="SUZ91277.1"/>
    </source>
</evidence>
<protein>
    <submittedName>
        <fullName evidence="3">Uncharacterized protein</fullName>
    </submittedName>
</protein>
<evidence type="ECO:0000259" key="2">
    <source>
        <dbReference type="PROSITE" id="PS51785"/>
    </source>
</evidence>
<name>A0A381RMZ4_9ZZZZ</name>
<dbReference type="InterPro" id="IPR036397">
    <property type="entry name" value="RNaseH_sf"/>
</dbReference>
<dbReference type="GO" id="GO:0046872">
    <property type="term" value="F:metal ion binding"/>
    <property type="evidence" value="ECO:0007669"/>
    <property type="project" value="UniProtKB-KW"/>
</dbReference>
<gene>
    <name evidence="3" type="ORF">METZ01_LOCUS44131</name>
</gene>
<accession>A0A381RMZ4</accession>
<evidence type="ECO:0000259" key="1">
    <source>
        <dbReference type="PROSITE" id="PS51784"/>
    </source>
</evidence>
<reference evidence="3" key="1">
    <citation type="submission" date="2018-05" db="EMBL/GenBank/DDBJ databases">
        <authorList>
            <person name="Lanie J.A."/>
            <person name="Ng W.-L."/>
            <person name="Kazmierczak K.M."/>
            <person name="Andrzejewski T.M."/>
            <person name="Davidsen T.M."/>
            <person name="Wayne K.J."/>
            <person name="Tettelin H."/>
            <person name="Glass J.I."/>
            <person name="Rusch D."/>
            <person name="Podicherti R."/>
            <person name="Tsui H.-C.T."/>
            <person name="Winkler M.E."/>
        </authorList>
    </citation>
    <scope>NUCLEOTIDE SEQUENCE</scope>
</reference>
<proteinExistence type="predicted"/>
<sequence>MNNPWYQEPKDMLTERGLAGLDLETTGINRNIEYERPTSAAILESTDNVENPDIVIDNKCRLPYHVLPDAGALRITNINPMELMNEELSLHQLIGKIVDYFLSNPNKILATYNGATYDLIILRHSFFSSLYNPYLLSSAFEDRIHIDLYKIAQSIYCFAPKSIAFFKDATGKVVLKQEMLAKENGIDPGNSHAALDDVKALLKLANLFEQQAPEIFFSAIASGNKSRAVKLMTEQLYFTYGEVKYKERLAVKRTPTFICEDPTYSNRMIFFDLCFDPDDYLFMTAEEIATLINKKNSPLFSIKSNSSPVILHPSISDENNLNEEKATHRASLVQASNGFKQNVYLACDIISKRRTPWTMLSFPESQIYAQFIDKSDRLLCDAFLNNININDRLEIVNQLNDDRLIDFAKRILAFEHQDCGPKLIMEYQEFEAMRLLNEGQVPWRTLQNGWQSLEKEVDGNKLSPSLLKGIKEYYTLVENKVS</sequence>
<dbReference type="EMBL" id="UINC01001962">
    <property type="protein sequence ID" value="SUZ91277.1"/>
    <property type="molecule type" value="Genomic_DNA"/>
</dbReference>
<dbReference type="Gene3D" id="3.30.420.10">
    <property type="entry name" value="Ribonuclease H-like superfamily/Ribonuclease H"/>
    <property type="match status" value="1"/>
</dbReference>
<dbReference type="Gene3D" id="3.30.1520.20">
    <property type="entry name" value="Exonuclease ExoI, domain 2"/>
    <property type="match status" value="1"/>
</dbReference>
<dbReference type="PROSITE" id="PS51785">
    <property type="entry name" value="EXOI_C"/>
    <property type="match status" value="1"/>
</dbReference>
<organism evidence="3">
    <name type="scientific">marine metagenome</name>
    <dbReference type="NCBI Taxonomy" id="408172"/>
    <lineage>
        <taxon>unclassified sequences</taxon>
        <taxon>metagenomes</taxon>
        <taxon>ecological metagenomes</taxon>
    </lineage>
</organism>
<dbReference type="InterPro" id="IPR012337">
    <property type="entry name" value="RNaseH-like_sf"/>
</dbReference>
<dbReference type="SUPFAM" id="SSF53098">
    <property type="entry name" value="Ribonuclease H-like"/>
    <property type="match status" value="1"/>
</dbReference>